<gene>
    <name evidence="3" type="ORF">EAS61_17320</name>
    <name evidence="4" type="ORF">EAS62_06825</name>
</gene>
<dbReference type="InterPro" id="IPR051803">
    <property type="entry name" value="TA_system_RelE-like_toxin"/>
</dbReference>
<dbReference type="PANTHER" id="PTHR33755">
    <property type="entry name" value="TOXIN PARE1-RELATED"/>
    <property type="match status" value="1"/>
</dbReference>
<dbReference type="InterPro" id="IPR007712">
    <property type="entry name" value="RelE/ParE_toxin"/>
</dbReference>
<dbReference type="Pfam" id="PF05016">
    <property type="entry name" value="ParE_toxin"/>
    <property type="match status" value="1"/>
</dbReference>
<keyword evidence="5" id="KW-1185">Reference proteome</keyword>
<organism evidence="3 6">
    <name type="scientific">Bradyrhizobium zhanjiangense</name>
    <dbReference type="NCBI Taxonomy" id="1325107"/>
    <lineage>
        <taxon>Bacteria</taxon>
        <taxon>Pseudomonadati</taxon>
        <taxon>Pseudomonadota</taxon>
        <taxon>Alphaproteobacteria</taxon>
        <taxon>Hyphomicrobiales</taxon>
        <taxon>Nitrobacteraceae</taxon>
        <taxon>Bradyrhizobium</taxon>
    </lineage>
</organism>
<accession>A0A4Q0QNC5</accession>
<name>A0A4Q0QNC5_9BRAD</name>
<keyword evidence="2" id="KW-1277">Toxin-antitoxin system</keyword>
<dbReference type="EMBL" id="RDRA01000004">
    <property type="protein sequence ID" value="RXG97499.1"/>
    <property type="molecule type" value="Genomic_DNA"/>
</dbReference>
<evidence type="ECO:0000256" key="1">
    <source>
        <dbReference type="ARBA" id="ARBA00006226"/>
    </source>
</evidence>
<reference evidence="3 6" key="1">
    <citation type="submission" date="2018-11" db="EMBL/GenBank/DDBJ databases">
        <title>Bradyrhizobium sp. nov., isolated from effective nodules of peanut in China.</title>
        <authorList>
            <person name="Li Y."/>
        </authorList>
    </citation>
    <scope>NUCLEOTIDE SEQUENCE [LARGE SCALE GENOMIC DNA]</scope>
    <source>
        <strain evidence="3 6">CCBAU 51770</strain>
        <strain evidence="4 5">CCBAU 51781</strain>
    </source>
</reference>
<evidence type="ECO:0000256" key="2">
    <source>
        <dbReference type="ARBA" id="ARBA00022649"/>
    </source>
</evidence>
<evidence type="ECO:0000313" key="3">
    <source>
        <dbReference type="EMBL" id="RXG95955.1"/>
    </source>
</evidence>
<dbReference type="Proteomes" id="UP000289946">
    <property type="component" value="Unassembled WGS sequence"/>
</dbReference>
<dbReference type="Proteomes" id="UP000290174">
    <property type="component" value="Unassembled WGS sequence"/>
</dbReference>
<dbReference type="RefSeq" id="WP_128932910.1">
    <property type="nucleotide sequence ID" value="NZ_RKMK01000014.1"/>
</dbReference>
<evidence type="ECO:0000313" key="5">
    <source>
        <dbReference type="Proteomes" id="UP000289946"/>
    </source>
</evidence>
<evidence type="ECO:0000313" key="4">
    <source>
        <dbReference type="EMBL" id="RXG97499.1"/>
    </source>
</evidence>
<dbReference type="Gene3D" id="3.30.2310.20">
    <property type="entry name" value="RelE-like"/>
    <property type="match status" value="1"/>
</dbReference>
<dbReference type="AlphaFoldDB" id="A0A4Q0QNC5"/>
<sequence>MGQARAVKVRYTKRALAQIDVALTYIEARSPQGAGRVRDRIVALIALLQDHPYAGRQTTRASVRRVPVNPYPYLIDYRVTETEIVIMRFRHAARRPSRTR</sequence>
<comment type="similarity">
    <text evidence="1">Belongs to the RelE toxin family.</text>
</comment>
<dbReference type="EMBL" id="RKMK01000014">
    <property type="protein sequence ID" value="RXG95955.1"/>
    <property type="molecule type" value="Genomic_DNA"/>
</dbReference>
<protein>
    <submittedName>
        <fullName evidence="3">Type II toxin-antitoxin system RelE/ParE family toxin</fullName>
    </submittedName>
</protein>
<proteinExistence type="inferred from homology"/>
<dbReference type="InterPro" id="IPR035093">
    <property type="entry name" value="RelE/ParE_toxin_dom_sf"/>
</dbReference>
<comment type="caution">
    <text evidence="3">The sequence shown here is derived from an EMBL/GenBank/DDBJ whole genome shotgun (WGS) entry which is preliminary data.</text>
</comment>
<evidence type="ECO:0000313" key="6">
    <source>
        <dbReference type="Proteomes" id="UP000290174"/>
    </source>
</evidence>